<dbReference type="Gene3D" id="3.90.550.10">
    <property type="entry name" value="Spore Coat Polysaccharide Biosynthesis Protein SpsA, Chain A"/>
    <property type="match status" value="1"/>
</dbReference>
<evidence type="ECO:0000313" key="3">
    <source>
        <dbReference type="Proteomes" id="UP000789508"/>
    </source>
</evidence>
<evidence type="ECO:0000313" key="2">
    <source>
        <dbReference type="EMBL" id="CAG8477769.1"/>
    </source>
</evidence>
<proteinExistence type="predicted"/>
<dbReference type="InterPro" id="IPR005835">
    <property type="entry name" value="NTP_transferase_dom"/>
</dbReference>
<dbReference type="OrthoDB" id="6339427at2759"/>
<dbReference type="Proteomes" id="UP000789508">
    <property type="component" value="Unassembled WGS sequence"/>
</dbReference>
<organism evidence="2 3">
    <name type="scientific">Ambispora leptoticha</name>
    <dbReference type="NCBI Taxonomy" id="144679"/>
    <lineage>
        <taxon>Eukaryota</taxon>
        <taxon>Fungi</taxon>
        <taxon>Fungi incertae sedis</taxon>
        <taxon>Mucoromycota</taxon>
        <taxon>Glomeromycotina</taxon>
        <taxon>Glomeromycetes</taxon>
        <taxon>Archaeosporales</taxon>
        <taxon>Ambisporaceae</taxon>
        <taxon>Ambispora</taxon>
    </lineage>
</organism>
<reference evidence="2" key="1">
    <citation type="submission" date="2021-06" db="EMBL/GenBank/DDBJ databases">
        <authorList>
            <person name="Kallberg Y."/>
            <person name="Tangrot J."/>
            <person name="Rosling A."/>
        </authorList>
    </citation>
    <scope>NUCLEOTIDE SEQUENCE</scope>
    <source>
        <strain evidence="2">FL130A</strain>
    </source>
</reference>
<keyword evidence="3" id="KW-1185">Reference proteome</keyword>
<comment type="caution">
    <text evidence="2">The sequence shown here is derived from an EMBL/GenBank/DDBJ whole genome shotgun (WGS) entry which is preliminary data.</text>
</comment>
<name>A0A9N8Z712_9GLOM</name>
<feature type="domain" description="Nucleotidyl transferase" evidence="1">
    <location>
        <begin position="6"/>
        <end position="269"/>
    </location>
</feature>
<dbReference type="SUPFAM" id="SSF53448">
    <property type="entry name" value="Nucleotide-diphospho-sugar transferases"/>
    <property type="match status" value="1"/>
</dbReference>
<dbReference type="PANTHER" id="PTHR42883:SF2">
    <property type="entry name" value="THYMIDYLYLTRANSFERASE"/>
    <property type="match status" value="1"/>
</dbReference>
<dbReference type="Pfam" id="PF00483">
    <property type="entry name" value="NTP_transferase"/>
    <property type="match status" value="1"/>
</dbReference>
<dbReference type="AlphaFoldDB" id="A0A9N8Z712"/>
<accession>A0A9N8Z712</accession>
<protein>
    <submittedName>
        <fullName evidence="2">7054_t:CDS:1</fullName>
    </submittedName>
</protein>
<dbReference type="InterPro" id="IPR029044">
    <property type="entry name" value="Nucleotide-diphossugar_trans"/>
</dbReference>
<dbReference type="PANTHER" id="PTHR42883">
    <property type="entry name" value="GLUCOSE-1-PHOSPHATE THYMIDYLTRANSFERASE"/>
    <property type="match status" value="1"/>
</dbReference>
<evidence type="ECO:0000259" key="1">
    <source>
        <dbReference type="Pfam" id="PF00483"/>
    </source>
</evidence>
<gene>
    <name evidence="2" type="ORF">ALEPTO_LOCUS2328</name>
</gene>
<dbReference type="EMBL" id="CAJVPS010000332">
    <property type="protein sequence ID" value="CAG8477769.1"/>
    <property type="molecule type" value="Genomic_DNA"/>
</dbReference>
<sequence length="275" mass="31651">MPLKILILAAGYGTRLQRDILADPTQQFKNLLNTPKPLLPLGPNNDALLTYWLNIFREAKIEIATTVYIVSNALYHSQFVSWAQVQGFPTQNIVSDGTETNEKRVGAVGDVAFAVEHFGWFKDAWSKEDIDLCIIGGDTLFQKKGFSFKKLWRVYEEKCKKKYKASLITTYRVSDEEVILEFHEKPRPEKTISRNACPCFYFFRREMVGLLRAFLQESEQRGDPLDKRDAIGKVLAWSINGELETFYAVHAEGRIDVGDLQGYIKARKYFEEIEF</sequence>